<comment type="caution">
    <text evidence="4">The sequence shown here is derived from an EMBL/GenBank/DDBJ whole genome shotgun (WGS) entry which is preliminary data.</text>
</comment>
<dbReference type="GO" id="GO:0004672">
    <property type="term" value="F:protein kinase activity"/>
    <property type="evidence" value="ECO:0007669"/>
    <property type="project" value="InterPro"/>
</dbReference>
<reference evidence="4" key="1">
    <citation type="submission" date="2023-06" db="EMBL/GenBank/DDBJ databases">
        <title>Genomic analysis of the entomopathogenic nematode Steinernema hermaphroditum.</title>
        <authorList>
            <person name="Schwarz E.M."/>
            <person name="Heppert J.K."/>
            <person name="Baniya A."/>
            <person name="Schwartz H.T."/>
            <person name="Tan C.-H."/>
            <person name="Antoshechkin I."/>
            <person name="Sternberg P.W."/>
            <person name="Goodrich-Blair H."/>
            <person name="Dillman A.R."/>
        </authorList>
    </citation>
    <scope>NUCLEOTIDE SEQUENCE</scope>
    <source>
        <strain evidence="4">PS9179</strain>
        <tissue evidence="4">Whole animal</tissue>
    </source>
</reference>
<dbReference type="Proteomes" id="UP001175271">
    <property type="component" value="Unassembled WGS sequence"/>
</dbReference>
<dbReference type="EMBL" id="JAUCMV010000002">
    <property type="protein sequence ID" value="KAK0415168.1"/>
    <property type="molecule type" value="Genomic_DNA"/>
</dbReference>
<evidence type="ECO:0000313" key="5">
    <source>
        <dbReference type="Proteomes" id="UP001175271"/>
    </source>
</evidence>
<dbReference type="PANTHER" id="PTHR11909">
    <property type="entry name" value="CASEIN KINASE-RELATED"/>
    <property type="match status" value="1"/>
</dbReference>
<feature type="binding site" evidence="1">
    <location>
        <position position="143"/>
    </location>
    <ligand>
        <name>ATP</name>
        <dbReference type="ChEBI" id="CHEBI:30616"/>
    </ligand>
</feature>
<dbReference type="AlphaFoldDB" id="A0AA39I238"/>
<dbReference type="GO" id="GO:0005524">
    <property type="term" value="F:ATP binding"/>
    <property type="evidence" value="ECO:0007669"/>
    <property type="project" value="UniProtKB-UniRule"/>
</dbReference>
<dbReference type="PROSITE" id="PS50011">
    <property type="entry name" value="PROTEIN_KINASE_DOM"/>
    <property type="match status" value="1"/>
</dbReference>
<dbReference type="Gene3D" id="1.10.510.10">
    <property type="entry name" value="Transferase(Phosphotransferase) domain 1"/>
    <property type="match status" value="1"/>
</dbReference>
<feature type="compositionally biased region" description="Basic and acidic residues" evidence="2">
    <location>
        <begin position="90"/>
        <end position="108"/>
    </location>
</feature>
<dbReference type="InterPro" id="IPR000719">
    <property type="entry name" value="Prot_kinase_dom"/>
</dbReference>
<evidence type="ECO:0000256" key="1">
    <source>
        <dbReference type="PROSITE-ProRule" id="PRU10141"/>
    </source>
</evidence>
<keyword evidence="1" id="KW-0067">ATP-binding</keyword>
<dbReference type="SMART" id="SM00220">
    <property type="entry name" value="S_TKc"/>
    <property type="match status" value="1"/>
</dbReference>
<dbReference type="Pfam" id="PF00069">
    <property type="entry name" value="Pkinase"/>
    <property type="match status" value="1"/>
</dbReference>
<proteinExistence type="predicted"/>
<evidence type="ECO:0000313" key="4">
    <source>
        <dbReference type="EMBL" id="KAK0415168.1"/>
    </source>
</evidence>
<dbReference type="PROSITE" id="PS00107">
    <property type="entry name" value="PROTEIN_KINASE_ATP"/>
    <property type="match status" value="1"/>
</dbReference>
<dbReference type="SUPFAM" id="SSF56112">
    <property type="entry name" value="Protein kinase-like (PK-like)"/>
    <property type="match status" value="1"/>
</dbReference>
<dbReference type="InterPro" id="IPR017441">
    <property type="entry name" value="Protein_kinase_ATP_BS"/>
</dbReference>
<organism evidence="4 5">
    <name type="scientific">Steinernema hermaphroditum</name>
    <dbReference type="NCBI Taxonomy" id="289476"/>
    <lineage>
        <taxon>Eukaryota</taxon>
        <taxon>Metazoa</taxon>
        <taxon>Ecdysozoa</taxon>
        <taxon>Nematoda</taxon>
        <taxon>Chromadorea</taxon>
        <taxon>Rhabditida</taxon>
        <taxon>Tylenchina</taxon>
        <taxon>Panagrolaimomorpha</taxon>
        <taxon>Strongyloidoidea</taxon>
        <taxon>Steinernematidae</taxon>
        <taxon>Steinernema</taxon>
    </lineage>
</organism>
<feature type="region of interest" description="Disordered" evidence="2">
    <location>
        <begin position="90"/>
        <end position="109"/>
    </location>
</feature>
<accession>A0AA39I238</accession>
<keyword evidence="5" id="KW-1185">Reference proteome</keyword>
<dbReference type="InterPro" id="IPR050235">
    <property type="entry name" value="CK1_Ser-Thr_kinase"/>
</dbReference>
<sequence length="414" mass="47898">MSDVPDYDREEYSVQGFVNEYLDSRISAEGMMCWQRPGRAKQLYGKSCASLSLYFCISLLQNYIGLDTFRISSLARQTIPRPFRVVSIEESGRRPDGHSSSNPHDRGSHLRSVRYTLERKLGDGRFGCVYEVKTERKERFAMKIEWKCAERVDPRLGMEILVLRHIRQNTVSPHYVDFVDRSSKPGYYFMVTTIVGPNLEELMRLRHNKKCTHQTALGVAFQVLAALKDLHGLGFIHRDIRPCNLNIGPGNRTHFIYLMNFGSAAVYRKARRVRKPRENVAFRGTMPFTSLSSHNKKEQCPKDDLESLVYTIVQMCNGLPWINEKNEDSVVAQKKKVREDSDTFFRVLHPPSMRAILTYLDKIGYYDLVDHDIVKNLILKAAENEKFESLKACDFDWEDDSDSSFSSTSMRERF</sequence>
<dbReference type="InterPro" id="IPR011009">
    <property type="entry name" value="Kinase-like_dom_sf"/>
</dbReference>
<feature type="domain" description="Protein kinase" evidence="3">
    <location>
        <begin position="115"/>
        <end position="414"/>
    </location>
</feature>
<name>A0AA39I238_9BILA</name>
<evidence type="ECO:0000256" key="2">
    <source>
        <dbReference type="SAM" id="MobiDB-lite"/>
    </source>
</evidence>
<keyword evidence="1" id="KW-0547">Nucleotide-binding</keyword>
<gene>
    <name evidence="4" type="ORF">QR680_011803</name>
</gene>
<protein>
    <recommendedName>
        <fullName evidence="3">Protein kinase domain-containing protein</fullName>
    </recommendedName>
</protein>
<evidence type="ECO:0000259" key="3">
    <source>
        <dbReference type="PROSITE" id="PS50011"/>
    </source>
</evidence>